<dbReference type="EMBL" id="JAURVH010001514">
    <property type="protein sequence ID" value="KAK5934187.1"/>
    <property type="molecule type" value="Genomic_DNA"/>
</dbReference>
<dbReference type="Proteomes" id="UP001331515">
    <property type="component" value="Unassembled WGS sequence"/>
</dbReference>
<dbReference type="GO" id="GO:0010833">
    <property type="term" value="P:telomere maintenance via telomere lengthening"/>
    <property type="evidence" value="ECO:0007669"/>
    <property type="project" value="UniProtKB-UniRule"/>
</dbReference>
<keyword evidence="1 5" id="KW-0805">Transcription regulation</keyword>
<reference evidence="7 8" key="1">
    <citation type="journal article" date="2023" name="Mol. Biol. Evol.">
        <title>Genomics of Secondarily Temperate Adaptation in the Only Non-Antarctic Icefish.</title>
        <authorList>
            <person name="Rivera-Colon A.G."/>
            <person name="Rayamajhi N."/>
            <person name="Minhas B.F."/>
            <person name="Madrigal G."/>
            <person name="Bilyk K.T."/>
            <person name="Yoon V."/>
            <person name="Hune M."/>
            <person name="Gregory S."/>
            <person name="Cheng C.H.C."/>
            <person name="Catchen J.M."/>
        </authorList>
    </citation>
    <scope>NUCLEOTIDE SEQUENCE [LARGE SCALE GENOMIC DNA]</scope>
    <source>
        <tissue evidence="7">White muscle</tissue>
    </source>
</reference>
<comment type="subcellular location">
    <subcellularLocation>
        <location evidence="5">Nucleus</location>
    </subcellularLocation>
    <subcellularLocation>
        <location evidence="5">Chromosome</location>
        <location evidence="5">Telomere</location>
    </subcellularLocation>
</comment>
<name>A0AAN8E6V0_CHAGU</name>
<keyword evidence="8" id="KW-1185">Reference proteome</keyword>
<dbReference type="GO" id="GO:0031848">
    <property type="term" value="P:protection from non-homologous end joining at telomere"/>
    <property type="evidence" value="ECO:0007669"/>
    <property type="project" value="TreeGrafter"/>
</dbReference>
<evidence type="ECO:0000256" key="3">
    <source>
        <dbReference type="ARBA" id="ARBA00023163"/>
    </source>
</evidence>
<keyword evidence="2 5" id="KW-0010">Activator</keyword>
<evidence type="ECO:0000256" key="2">
    <source>
        <dbReference type="ARBA" id="ARBA00023159"/>
    </source>
</evidence>
<keyword evidence="4 5" id="KW-0539">Nucleus</keyword>
<keyword evidence="5" id="KW-0158">Chromosome</keyword>
<evidence type="ECO:0000256" key="4">
    <source>
        <dbReference type="ARBA" id="ARBA00023242"/>
    </source>
</evidence>
<evidence type="ECO:0000313" key="8">
    <source>
        <dbReference type="Proteomes" id="UP001331515"/>
    </source>
</evidence>
<gene>
    <name evidence="7" type="ORF">CgunFtcFv8_014603</name>
</gene>
<dbReference type="GO" id="GO:0070187">
    <property type="term" value="C:shelterin complex"/>
    <property type="evidence" value="ECO:0007669"/>
    <property type="project" value="TreeGrafter"/>
</dbReference>
<feature type="domain" description="TRF2-interacting telomeric protein/Rap1 C-terminal" evidence="6">
    <location>
        <begin position="2"/>
        <end position="76"/>
    </location>
</feature>
<evidence type="ECO:0000313" key="7">
    <source>
        <dbReference type="EMBL" id="KAK5934187.1"/>
    </source>
</evidence>
<dbReference type="GO" id="GO:0006355">
    <property type="term" value="P:regulation of DNA-templated transcription"/>
    <property type="evidence" value="ECO:0007669"/>
    <property type="project" value="UniProtKB-UniRule"/>
</dbReference>
<organism evidence="7 8">
    <name type="scientific">Champsocephalus gunnari</name>
    <name type="common">Mackerel icefish</name>
    <dbReference type="NCBI Taxonomy" id="52237"/>
    <lineage>
        <taxon>Eukaryota</taxon>
        <taxon>Metazoa</taxon>
        <taxon>Chordata</taxon>
        <taxon>Craniata</taxon>
        <taxon>Vertebrata</taxon>
        <taxon>Euteleostomi</taxon>
        <taxon>Actinopterygii</taxon>
        <taxon>Neopterygii</taxon>
        <taxon>Teleostei</taxon>
        <taxon>Neoteleostei</taxon>
        <taxon>Acanthomorphata</taxon>
        <taxon>Eupercaria</taxon>
        <taxon>Perciformes</taxon>
        <taxon>Notothenioidei</taxon>
        <taxon>Channichthyidae</taxon>
        <taxon>Champsocephalus</taxon>
    </lineage>
</organism>
<evidence type="ECO:0000256" key="1">
    <source>
        <dbReference type="ARBA" id="ARBA00023015"/>
    </source>
</evidence>
<dbReference type="Pfam" id="PF11626">
    <property type="entry name" value="Rap1_C"/>
    <property type="match status" value="1"/>
</dbReference>
<dbReference type="AlphaFoldDB" id="A0AAN8E6V0"/>
<comment type="similarity">
    <text evidence="5">Belongs to the RAP1 family.</text>
</comment>
<proteinExistence type="inferred from homology"/>
<keyword evidence="3 5" id="KW-0804">Transcription</keyword>
<keyword evidence="5" id="KW-0779">Telomere</keyword>
<dbReference type="PANTHER" id="PTHR16466:SF6">
    <property type="entry name" value="TELOMERIC REPEAT-BINDING FACTOR 2-INTERACTING PROTEIN 1"/>
    <property type="match status" value="1"/>
</dbReference>
<dbReference type="GO" id="GO:0042162">
    <property type="term" value="F:telomeric DNA binding"/>
    <property type="evidence" value="ECO:0007669"/>
    <property type="project" value="TreeGrafter"/>
</dbReference>
<comment type="caution">
    <text evidence="7">The sequence shown here is derived from an EMBL/GenBank/DDBJ whole genome shotgun (WGS) entry which is preliminary data.</text>
</comment>
<evidence type="ECO:0000259" key="6">
    <source>
        <dbReference type="Pfam" id="PF11626"/>
    </source>
</evidence>
<accession>A0AAN8E6V0</accession>
<comment type="subunit">
    <text evidence="5">Homodimer.</text>
</comment>
<dbReference type="InterPro" id="IPR039595">
    <property type="entry name" value="TE2IP/Rap1"/>
</dbReference>
<evidence type="ECO:0000256" key="5">
    <source>
        <dbReference type="RuleBase" id="RU367107"/>
    </source>
</evidence>
<dbReference type="InterPro" id="IPR021661">
    <property type="entry name" value="Rap1_C"/>
</dbReference>
<comment type="function">
    <text evidence="5">Acts both as a regulator of telomere function and as a transcription regulator. Involved in the regulation of telomere length and protection as a component of the shelterin complex (telosome). Does not bind DNA directly: recruited to telomeric double-stranded 5'-TTAGGG-3' repeats via its interaction with terf2. Independently of its function in telomeres, also acts as a transcription regulator: recruited to extratelomeric 5'-TTAGGG-3' sites via its association with terf2 or other factors, and regulates gene expression.</text>
</comment>
<protein>
    <recommendedName>
        <fullName evidence="5">Telomeric repeat-binding factor 2-interacting protein 1</fullName>
        <shortName evidence="5">TERF2-interacting telomeric protein 1</shortName>
    </recommendedName>
    <alternativeName>
        <fullName evidence="5">Repressor/activator protein 1 homolog</fullName>
    </alternativeName>
</protein>
<sequence>MKQTGQDLISVTKALLRTSGDFSAALEHLLNPSSALGPLWCRSDDGLLLSGDPGVRQKLQEKYSEEGVAKRVAFLEVER</sequence>
<dbReference type="PANTHER" id="PTHR16466">
    <property type="entry name" value="TELOMERE REPEAT-BINDING FACTOR 2-INTERACTING PROTEIN 1"/>
    <property type="match status" value="1"/>
</dbReference>